<dbReference type="PANTHER" id="PTHR14865">
    <property type="entry name" value="CST COMPLEX SUBUNIT CTC1"/>
    <property type="match status" value="1"/>
</dbReference>
<feature type="region of interest" description="Disordered" evidence="9">
    <location>
        <begin position="698"/>
        <end position="719"/>
    </location>
</feature>
<reference evidence="10 11" key="1">
    <citation type="submission" date="2011-02" db="EMBL/GenBank/DDBJ databases">
        <title>The Genome Sequence of Sphaeroforma arctica JP610.</title>
        <authorList>
            <consortium name="The Broad Institute Genome Sequencing Platform"/>
            <person name="Russ C."/>
            <person name="Cuomo C."/>
            <person name="Young S.K."/>
            <person name="Zeng Q."/>
            <person name="Gargeya S."/>
            <person name="Alvarado L."/>
            <person name="Berlin A."/>
            <person name="Chapman S.B."/>
            <person name="Chen Z."/>
            <person name="Freedman E."/>
            <person name="Gellesch M."/>
            <person name="Goldberg J."/>
            <person name="Griggs A."/>
            <person name="Gujja S."/>
            <person name="Heilman E."/>
            <person name="Heiman D."/>
            <person name="Howarth C."/>
            <person name="Mehta T."/>
            <person name="Neiman D."/>
            <person name="Pearson M."/>
            <person name="Roberts A."/>
            <person name="Saif S."/>
            <person name="Shea T."/>
            <person name="Shenoy N."/>
            <person name="Sisk P."/>
            <person name="Stolte C."/>
            <person name="Sykes S."/>
            <person name="White J."/>
            <person name="Yandava C."/>
            <person name="Burger G."/>
            <person name="Gray M.W."/>
            <person name="Holland P.W.H."/>
            <person name="King N."/>
            <person name="Lang F.B.F."/>
            <person name="Roger A.J."/>
            <person name="Ruiz-Trillo I."/>
            <person name="Haas B."/>
            <person name="Nusbaum C."/>
            <person name="Birren B."/>
        </authorList>
    </citation>
    <scope>NUCLEOTIDE SEQUENCE [LARGE SCALE GENOMIC DNA]</scope>
    <source>
        <strain evidence="10 11">JP610</strain>
    </source>
</reference>
<evidence type="ECO:0000256" key="3">
    <source>
        <dbReference type="ARBA" id="ARBA00006332"/>
    </source>
</evidence>
<keyword evidence="5" id="KW-0158">Chromosome</keyword>
<evidence type="ECO:0000256" key="1">
    <source>
        <dbReference type="ARBA" id="ARBA00004123"/>
    </source>
</evidence>
<keyword evidence="8" id="KW-0539">Nucleus</keyword>
<dbReference type="InterPro" id="IPR029156">
    <property type="entry name" value="CTC1"/>
</dbReference>
<dbReference type="RefSeq" id="XP_014160086.1">
    <property type="nucleotide sequence ID" value="XM_014304611.1"/>
</dbReference>
<dbReference type="OrthoDB" id="2314520at2759"/>
<evidence type="ECO:0000313" key="10">
    <source>
        <dbReference type="EMBL" id="KNC86185.1"/>
    </source>
</evidence>
<dbReference type="EMBL" id="KQ241664">
    <property type="protein sequence ID" value="KNC86185.1"/>
    <property type="molecule type" value="Genomic_DNA"/>
</dbReference>
<protein>
    <recommendedName>
        <fullName evidence="4">CST complex subunit CTC1</fullName>
    </recommendedName>
</protein>
<dbReference type="GeneID" id="25902166"/>
<comment type="subcellular location">
    <subcellularLocation>
        <location evidence="2">Chromosome</location>
        <location evidence="2">Telomere</location>
    </subcellularLocation>
    <subcellularLocation>
        <location evidence="1">Nucleus</location>
    </subcellularLocation>
</comment>
<evidence type="ECO:0000256" key="2">
    <source>
        <dbReference type="ARBA" id="ARBA00004574"/>
    </source>
</evidence>
<name>A0A0L0GB10_9EUKA</name>
<sequence length="1251" mass="139312">MAVLCTNKRRLRDHIRECLTLHAFEGPLTDNQLRRHVDTITDTLSERGFENCQLGNLASPQRQSDYSAEHTFLVGVITYQPVTAKLDNLVGDLFLEDCTGALPLELAIYDPFNILHQQKVSGLSHVVVVKQACGREALQARCPKSIVLFEGGDQVHWRSFLHIGKVCLVTCLQRKRLYELPILEAQSAKELFLQRTGTVVLSGLLYPALETYEPYSSGRHGPHDCSPDECLNHGEVPTVSYLGQISHSESMSHRIYSLDHGKLYLFLTHQEATKYGRGFRVGASVKVHNAHPIFDATSRDTRTLVGLACCSYSSVVVCTYSDIPDAPFVPTLPQRDSFSAFPMISSVRDYLWAFRASLVLSLKFQGIFRVKGCSFEGLRIPNTNDEPYLSADIIASNDIRRVIDWFMRLPPSTRARLLGLVNKLLKATKATTNTEEVDANKFAAYPNGVDSEEEDIGGVAESTSSAQKVYQEFINHNTRGACTLMRLPSTPMPSIRFIREVCSVRVLQTNAMVDVSDPNGDSGRYRIYRSEQIFNTLEASSVASGFVGKDNSVLVYYLRYSSSLRCLKMSDCDKDAIDVIVPGLEPESLRCLFALRKFYLVIEDLPEDSRGVADVLKYIYAAKEDVLQLTKSGKRKVPSATADRERPITGKQRVVSNGRIPIDAEIMILNKHETSKVLGSCESYATAVVLHSNITATSQTAHRNQGRGRGRGRPAGLNPPVTVQLTLLGKGEENFPFLVPRKHYRLTNARTNAILPSGDSWVIDDFTVVESMHRECVSHTATDRDSGMVRLSDTVLSHLDELYDVRHLLNASTRLADFVSVRGIVKERIFVAAEDPNDTSETVKVRLADIASPLEVMDVYVSLQTGRKKILMGLIPGSTVCFERVHARVSRKGNLYAHFKALSNITVQALPVADTHSPNGDAQGAIADQVTQKGVIHYGVDPRTGKNSILPQIQPAVNYGDYDKWLLKDFLLSSGPTGTSNEPSDSYQHASRVKKAVNVQNRPHLVWCFINTIQHIKLTHGCVTCGQTMRITCLVCQENHPGREGDKGLLRCSARVFVEDGTSEAVVLFDDPYDIFNHVLRLSTAQQSEIMNLTRKRGSLELFAKDLNSVPNETNKGNRDSHFWNGREHAKEARSILGDLKRVHRHITLLCVLVSSHRDSSEKDQLTTNYVPYDVLLCDEAENSIGKDSESKTEPQMNYDLKKIYIAKDVYIDTRKGAQLVLRPLGVHQTSATNELRSIMNDLVNSGSNPC</sequence>
<dbReference type="GO" id="GO:0042162">
    <property type="term" value="F:telomeric DNA binding"/>
    <property type="evidence" value="ECO:0007669"/>
    <property type="project" value="TreeGrafter"/>
</dbReference>
<accession>A0A0L0GB10</accession>
<comment type="similarity">
    <text evidence="3">Belongs to the CTC1 family.</text>
</comment>
<evidence type="ECO:0000256" key="5">
    <source>
        <dbReference type="ARBA" id="ARBA00022454"/>
    </source>
</evidence>
<dbReference type="Pfam" id="PF15489">
    <property type="entry name" value="CTC1"/>
    <property type="match status" value="1"/>
</dbReference>
<keyword evidence="7" id="KW-0238">DNA-binding</keyword>
<proteinExistence type="inferred from homology"/>
<dbReference type="AlphaFoldDB" id="A0A0L0GB10"/>
<evidence type="ECO:0000256" key="8">
    <source>
        <dbReference type="ARBA" id="ARBA00023242"/>
    </source>
</evidence>
<dbReference type="GO" id="GO:0045740">
    <property type="term" value="P:positive regulation of DNA replication"/>
    <property type="evidence" value="ECO:0007669"/>
    <property type="project" value="TreeGrafter"/>
</dbReference>
<gene>
    <name evidence="10" type="ORF">SARC_01662</name>
</gene>
<dbReference type="GO" id="GO:0003697">
    <property type="term" value="F:single-stranded DNA binding"/>
    <property type="evidence" value="ECO:0007669"/>
    <property type="project" value="InterPro"/>
</dbReference>
<dbReference type="InterPro" id="IPR042617">
    <property type="entry name" value="CTC1-like"/>
</dbReference>
<keyword evidence="11" id="KW-1185">Reference proteome</keyword>
<evidence type="ECO:0000256" key="4">
    <source>
        <dbReference type="ARBA" id="ARBA00016175"/>
    </source>
</evidence>
<dbReference type="Proteomes" id="UP000054560">
    <property type="component" value="Unassembled WGS sequence"/>
</dbReference>
<dbReference type="GO" id="GO:1990879">
    <property type="term" value="C:CST complex"/>
    <property type="evidence" value="ECO:0007669"/>
    <property type="project" value="TreeGrafter"/>
</dbReference>
<dbReference type="PANTHER" id="PTHR14865:SF2">
    <property type="entry name" value="CST COMPLEX SUBUNIT CTC1"/>
    <property type="match status" value="1"/>
</dbReference>
<evidence type="ECO:0000313" key="11">
    <source>
        <dbReference type="Proteomes" id="UP000054560"/>
    </source>
</evidence>
<evidence type="ECO:0000256" key="9">
    <source>
        <dbReference type="SAM" id="MobiDB-lite"/>
    </source>
</evidence>
<organism evidence="10 11">
    <name type="scientific">Sphaeroforma arctica JP610</name>
    <dbReference type="NCBI Taxonomy" id="667725"/>
    <lineage>
        <taxon>Eukaryota</taxon>
        <taxon>Ichthyosporea</taxon>
        <taxon>Ichthyophonida</taxon>
        <taxon>Sphaeroforma</taxon>
    </lineage>
</organism>
<dbReference type="STRING" id="667725.A0A0L0GB10"/>
<evidence type="ECO:0000256" key="7">
    <source>
        <dbReference type="ARBA" id="ARBA00023125"/>
    </source>
</evidence>
<dbReference type="GO" id="GO:0010833">
    <property type="term" value="P:telomere maintenance via telomere lengthening"/>
    <property type="evidence" value="ECO:0007669"/>
    <property type="project" value="TreeGrafter"/>
</dbReference>
<keyword evidence="6" id="KW-0779">Telomere</keyword>
<evidence type="ECO:0000256" key="6">
    <source>
        <dbReference type="ARBA" id="ARBA00022895"/>
    </source>
</evidence>